<dbReference type="PIRSF" id="PIRSF000126">
    <property type="entry name" value="11-beta-HSD1"/>
    <property type="match status" value="1"/>
</dbReference>
<evidence type="ECO:0000256" key="2">
    <source>
        <dbReference type="ARBA" id="ARBA00023002"/>
    </source>
</evidence>
<name>A0A838XU58_9GAMM</name>
<organism evidence="4 5">
    <name type="scientific">SAR86 cluster bacterium</name>
    <dbReference type="NCBI Taxonomy" id="2030880"/>
    <lineage>
        <taxon>Bacteria</taxon>
        <taxon>Pseudomonadati</taxon>
        <taxon>Pseudomonadota</taxon>
        <taxon>Gammaproteobacteria</taxon>
        <taxon>SAR86 cluster</taxon>
    </lineage>
</organism>
<comment type="similarity">
    <text evidence="1 3">Belongs to the short-chain dehydrogenases/reductases (SDR) family.</text>
</comment>
<gene>
    <name evidence="4" type="ORF">H2072_00310</name>
</gene>
<dbReference type="PANTHER" id="PTHR44196:SF2">
    <property type="entry name" value="SHORT-CHAIN DEHYDROGENASE-RELATED"/>
    <property type="match status" value="1"/>
</dbReference>
<dbReference type="CDD" id="cd05233">
    <property type="entry name" value="SDR_c"/>
    <property type="match status" value="1"/>
</dbReference>
<dbReference type="SUPFAM" id="SSF51735">
    <property type="entry name" value="NAD(P)-binding Rossmann-fold domains"/>
    <property type="match status" value="1"/>
</dbReference>
<dbReference type="InterPro" id="IPR002347">
    <property type="entry name" value="SDR_fam"/>
</dbReference>
<dbReference type="GO" id="GO:0016491">
    <property type="term" value="F:oxidoreductase activity"/>
    <property type="evidence" value="ECO:0007669"/>
    <property type="project" value="UniProtKB-KW"/>
</dbReference>
<dbReference type="Pfam" id="PF00106">
    <property type="entry name" value="adh_short"/>
    <property type="match status" value="1"/>
</dbReference>
<evidence type="ECO:0000256" key="3">
    <source>
        <dbReference type="RuleBase" id="RU000363"/>
    </source>
</evidence>
<proteinExistence type="inferred from homology"/>
<evidence type="ECO:0000313" key="5">
    <source>
        <dbReference type="Proteomes" id="UP000551848"/>
    </source>
</evidence>
<dbReference type="Gene3D" id="3.40.50.720">
    <property type="entry name" value="NAD(P)-binding Rossmann-like Domain"/>
    <property type="match status" value="1"/>
</dbReference>
<keyword evidence="2" id="KW-0560">Oxidoreductase</keyword>
<dbReference type="PROSITE" id="PS00061">
    <property type="entry name" value="ADH_SHORT"/>
    <property type="match status" value="1"/>
</dbReference>
<accession>A0A838XU58</accession>
<dbReference type="PRINTS" id="PR00080">
    <property type="entry name" value="SDRFAMILY"/>
</dbReference>
<dbReference type="Proteomes" id="UP000551848">
    <property type="component" value="Unassembled WGS sequence"/>
</dbReference>
<dbReference type="PRINTS" id="PR00081">
    <property type="entry name" value="GDHRDH"/>
</dbReference>
<dbReference type="GO" id="GO:0016020">
    <property type="term" value="C:membrane"/>
    <property type="evidence" value="ECO:0007669"/>
    <property type="project" value="TreeGrafter"/>
</dbReference>
<dbReference type="PANTHER" id="PTHR44196">
    <property type="entry name" value="DEHYDROGENASE/REDUCTASE SDR FAMILY MEMBER 7B"/>
    <property type="match status" value="1"/>
</dbReference>
<dbReference type="InterPro" id="IPR036291">
    <property type="entry name" value="NAD(P)-bd_dom_sf"/>
</dbReference>
<evidence type="ECO:0000256" key="1">
    <source>
        <dbReference type="ARBA" id="ARBA00006484"/>
    </source>
</evidence>
<dbReference type="AlphaFoldDB" id="A0A838XU58"/>
<protein>
    <submittedName>
        <fullName evidence="4">SDR family oxidoreductase</fullName>
    </submittedName>
</protein>
<comment type="caution">
    <text evidence="4">The sequence shown here is derived from an EMBL/GenBank/DDBJ whole genome shotgun (WGS) entry which is preliminary data.</text>
</comment>
<dbReference type="InterPro" id="IPR020904">
    <property type="entry name" value="Sc_DH/Rdtase_CS"/>
</dbReference>
<evidence type="ECO:0000313" key="4">
    <source>
        <dbReference type="EMBL" id="MBA4692171.1"/>
    </source>
</evidence>
<dbReference type="EMBL" id="JACETL010000001">
    <property type="protein sequence ID" value="MBA4692171.1"/>
    <property type="molecule type" value="Genomic_DNA"/>
</dbReference>
<sequence>MSNKTALVTGASEGIGAEFVKILASLGYDLILVARSEDKLNQLADRIRNEFEVNSSVIVADLSKENAAQDLFQTVEANGSQVDFLVNNAGLLQNGFFTKLSLEKQEAIISVNIMALTSLTHLFANQMALQGSGHILNVASLAGWMAIPNQNVYAASKAYAVSFSQALSNEMVAANSGVQVTALCPGYTATKMMNNPEQGATLRIPSSMMMSAKDVAEIGIKACFAGKDIVVPGLANKFTTIITRLFSKSLVTRIFGSFYRKNMD</sequence>
<reference evidence="4 5" key="1">
    <citation type="submission" date="2020-06" db="EMBL/GenBank/DDBJ databases">
        <title>Dysbiosis in marine aquaculture revealed through microbiome analysis: reverse ecology for environmental sustainability.</title>
        <authorList>
            <person name="Haro-Moreno J.M."/>
            <person name="Coutinho F.H."/>
            <person name="Zaragoza-Solas A."/>
            <person name="Picazo A."/>
            <person name="Almagro-Moreno S."/>
            <person name="Lopez-Perez M."/>
        </authorList>
    </citation>
    <scope>NUCLEOTIDE SEQUENCE [LARGE SCALE GENOMIC DNA]</scope>
    <source>
        <strain evidence="4">MCMED-G41</strain>
    </source>
</reference>